<feature type="region of interest" description="Disordered" evidence="1">
    <location>
        <begin position="1"/>
        <end position="20"/>
    </location>
</feature>
<gene>
    <name evidence="2" type="ORF">AVEN_69994_1</name>
</gene>
<evidence type="ECO:0000256" key="1">
    <source>
        <dbReference type="SAM" id="MobiDB-lite"/>
    </source>
</evidence>
<evidence type="ECO:0000313" key="2">
    <source>
        <dbReference type="EMBL" id="GBN03628.1"/>
    </source>
</evidence>
<name>A0A4Y2KN10_ARAVE</name>
<dbReference type="AlphaFoldDB" id="A0A4Y2KN10"/>
<proteinExistence type="predicted"/>
<comment type="caution">
    <text evidence="2">The sequence shown here is derived from an EMBL/GenBank/DDBJ whole genome shotgun (WGS) entry which is preliminary data.</text>
</comment>
<sequence>MSLLRPLVQKVPRSKPDSTKNQPYMWTWCKPNLRCGHTSTAEVVRKLGKCVPTCHLTTAQNCEISPELALVLLQNGR</sequence>
<dbReference type="Proteomes" id="UP000499080">
    <property type="component" value="Unassembled WGS sequence"/>
</dbReference>
<accession>A0A4Y2KN10</accession>
<protein>
    <submittedName>
        <fullName evidence="2">Uncharacterized protein</fullName>
    </submittedName>
</protein>
<reference evidence="2 3" key="1">
    <citation type="journal article" date="2019" name="Sci. Rep.">
        <title>Orb-weaving spider Araneus ventricosus genome elucidates the spidroin gene catalogue.</title>
        <authorList>
            <person name="Kono N."/>
            <person name="Nakamura H."/>
            <person name="Ohtoshi R."/>
            <person name="Moran D.A.P."/>
            <person name="Shinohara A."/>
            <person name="Yoshida Y."/>
            <person name="Fujiwara M."/>
            <person name="Mori M."/>
            <person name="Tomita M."/>
            <person name="Arakawa K."/>
        </authorList>
    </citation>
    <scope>NUCLEOTIDE SEQUENCE [LARGE SCALE GENOMIC DNA]</scope>
</reference>
<dbReference type="EMBL" id="BGPR01004813">
    <property type="protein sequence ID" value="GBN03628.1"/>
    <property type="molecule type" value="Genomic_DNA"/>
</dbReference>
<keyword evidence="3" id="KW-1185">Reference proteome</keyword>
<organism evidence="2 3">
    <name type="scientific">Araneus ventricosus</name>
    <name type="common">Orbweaver spider</name>
    <name type="synonym">Epeira ventricosa</name>
    <dbReference type="NCBI Taxonomy" id="182803"/>
    <lineage>
        <taxon>Eukaryota</taxon>
        <taxon>Metazoa</taxon>
        <taxon>Ecdysozoa</taxon>
        <taxon>Arthropoda</taxon>
        <taxon>Chelicerata</taxon>
        <taxon>Arachnida</taxon>
        <taxon>Araneae</taxon>
        <taxon>Araneomorphae</taxon>
        <taxon>Entelegynae</taxon>
        <taxon>Araneoidea</taxon>
        <taxon>Araneidae</taxon>
        <taxon>Araneus</taxon>
    </lineage>
</organism>
<evidence type="ECO:0000313" key="3">
    <source>
        <dbReference type="Proteomes" id="UP000499080"/>
    </source>
</evidence>